<evidence type="ECO:0000256" key="7">
    <source>
        <dbReference type="SAM" id="Phobius"/>
    </source>
</evidence>
<keyword evidence="3" id="KW-1003">Cell membrane</keyword>
<evidence type="ECO:0000259" key="10">
    <source>
        <dbReference type="Pfam" id="PF21088"/>
    </source>
</evidence>
<evidence type="ECO:0000256" key="6">
    <source>
        <dbReference type="ARBA" id="ARBA00023136"/>
    </source>
</evidence>
<comment type="subcellular location">
    <subcellularLocation>
        <location evidence="1">Cell membrane</location>
        <topology evidence="1">Multi-pass membrane protein</topology>
    </subcellularLocation>
</comment>
<protein>
    <submittedName>
        <fullName evidence="11">Potassium efflux system KefA protein</fullName>
    </submittedName>
</protein>
<dbReference type="OrthoDB" id="9809206at2"/>
<dbReference type="PANTHER" id="PTHR30566">
    <property type="entry name" value="YNAI-RELATED MECHANOSENSITIVE ION CHANNEL"/>
    <property type="match status" value="1"/>
</dbReference>
<feature type="domain" description="Mechanosensitive ion channel MscS" evidence="8">
    <location>
        <begin position="158"/>
        <end position="225"/>
    </location>
</feature>
<dbReference type="PANTHER" id="PTHR30566:SF25">
    <property type="entry name" value="INNER MEMBRANE PROTEIN"/>
    <property type="match status" value="1"/>
</dbReference>
<feature type="domain" description="Mechanosensitive ion channel transmembrane helices 2/3" evidence="10">
    <location>
        <begin position="118"/>
        <end position="157"/>
    </location>
</feature>
<dbReference type="Proteomes" id="UP000270530">
    <property type="component" value="Chromosome"/>
</dbReference>
<dbReference type="Gene3D" id="2.30.30.60">
    <property type="match status" value="1"/>
</dbReference>
<keyword evidence="6 7" id="KW-0472">Membrane</keyword>
<dbReference type="GO" id="GO:0008381">
    <property type="term" value="F:mechanosensitive monoatomic ion channel activity"/>
    <property type="evidence" value="ECO:0007669"/>
    <property type="project" value="UniProtKB-ARBA"/>
</dbReference>
<dbReference type="KEGG" id="rbd:ALSL_0153"/>
<gene>
    <name evidence="11" type="ORF">ALSL_0153</name>
</gene>
<dbReference type="InterPro" id="IPR011066">
    <property type="entry name" value="MscS_channel_C_sf"/>
</dbReference>
<dbReference type="InterPro" id="IPR049278">
    <property type="entry name" value="MS_channel_C"/>
</dbReference>
<dbReference type="AlphaFoldDB" id="A0A2Z6E1R5"/>
<dbReference type="EMBL" id="AP018560">
    <property type="protein sequence ID" value="BBD78827.1"/>
    <property type="molecule type" value="Genomic_DNA"/>
</dbReference>
<evidence type="ECO:0000256" key="3">
    <source>
        <dbReference type="ARBA" id="ARBA00022475"/>
    </source>
</evidence>
<reference evidence="12" key="1">
    <citation type="submission" date="2018-04" db="EMBL/GenBank/DDBJ databases">
        <authorList>
            <person name="Watanabe M."/>
            <person name="Kojima H."/>
        </authorList>
    </citation>
    <scope>NUCLEOTIDE SEQUENCE [LARGE SCALE GENOMIC DNA]</scope>
    <source>
        <strain evidence="12">Dysh456</strain>
    </source>
</reference>
<name>A0A2Z6E1R5_9GAMM</name>
<accession>A0A2Z6E1R5</accession>
<comment type="similarity">
    <text evidence="2">Belongs to the MscS (TC 1.A.23) family.</text>
</comment>
<dbReference type="InterPro" id="IPR010920">
    <property type="entry name" value="LSM_dom_sf"/>
</dbReference>
<feature type="transmembrane region" description="Helical" evidence="7">
    <location>
        <begin position="177"/>
        <end position="195"/>
    </location>
</feature>
<reference evidence="12" key="2">
    <citation type="submission" date="2018-06" db="EMBL/GenBank/DDBJ databases">
        <title>Genome sequence of Rhodanobacteraceae bacterium strain Dysh456.</title>
        <authorList>
            <person name="Fukui M."/>
        </authorList>
    </citation>
    <scope>NUCLEOTIDE SEQUENCE [LARGE SCALE GENOMIC DNA]</scope>
    <source>
        <strain evidence="12">Dysh456</strain>
    </source>
</reference>
<evidence type="ECO:0000259" key="8">
    <source>
        <dbReference type="Pfam" id="PF00924"/>
    </source>
</evidence>
<sequence>MIGATTAVVGTLVTLTALRLVGRALEKRHLVVARALGAAARQTLWWLVFVTFLALGAQALGLSDRANRYIGLVGTIAVAVQVGLWANSLVRAWTTQTLSGDGAHAHNPVILAMMSWFARIAVWATLLLAALSVAGVNITAFVASLGVGGVAVALALQNILGDLFASMSIGLDKPFEIGQFITFGDVAGTIVHVGVKTTRIKAISGEEIVIGNAELLSHTLHNYARMRERRIVFGFGVTYDTDPEAMRQIPGMVRRIAEATPDVRLDRVHFKGFGESSLDFEVVYFVTNPDFNRYMDAQQAINLAMMEAFAERHIEFAFPTRTLLLPEPVAFVRSPAQIIDR</sequence>
<dbReference type="Pfam" id="PF00924">
    <property type="entry name" value="MS_channel_2nd"/>
    <property type="match status" value="1"/>
</dbReference>
<feature type="transmembrane region" description="Helical" evidence="7">
    <location>
        <begin position="43"/>
        <end position="62"/>
    </location>
</feature>
<dbReference type="Pfam" id="PF21082">
    <property type="entry name" value="MS_channel_3rd"/>
    <property type="match status" value="1"/>
</dbReference>
<keyword evidence="4 7" id="KW-0812">Transmembrane</keyword>
<keyword evidence="5 7" id="KW-1133">Transmembrane helix</keyword>
<evidence type="ECO:0000256" key="1">
    <source>
        <dbReference type="ARBA" id="ARBA00004651"/>
    </source>
</evidence>
<evidence type="ECO:0000313" key="11">
    <source>
        <dbReference type="EMBL" id="BBD78827.1"/>
    </source>
</evidence>
<evidence type="ECO:0000259" key="9">
    <source>
        <dbReference type="Pfam" id="PF21082"/>
    </source>
</evidence>
<keyword evidence="12" id="KW-1185">Reference proteome</keyword>
<dbReference type="SUPFAM" id="SSF50182">
    <property type="entry name" value="Sm-like ribonucleoproteins"/>
    <property type="match status" value="1"/>
</dbReference>
<evidence type="ECO:0000313" key="12">
    <source>
        <dbReference type="Proteomes" id="UP000270530"/>
    </source>
</evidence>
<dbReference type="InterPro" id="IPR049142">
    <property type="entry name" value="MS_channel_1st"/>
</dbReference>
<dbReference type="SUPFAM" id="SSF82689">
    <property type="entry name" value="Mechanosensitive channel protein MscS (YggB), C-terminal domain"/>
    <property type="match status" value="1"/>
</dbReference>
<evidence type="ECO:0000256" key="4">
    <source>
        <dbReference type="ARBA" id="ARBA00022692"/>
    </source>
</evidence>
<dbReference type="Gene3D" id="1.10.287.1260">
    <property type="match status" value="1"/>
</dbReference>
<dbReference type="GO" id="GO:0005886">
    <property type="term" value="C:plasma membrane"/>
    <property type="evidence" value="ECO:0007669"/>
    <property type="project" value="UniProtKB-SubCell"/>
</dbReference>
<evidence type="ECO:0000256" key="2">
    <source>
        <dbReference type="ARBA" id="ARBA00008017"/>
    </source>
</evidence>
<feature type="transmembrane region" description="Helical" evidence="7">
    <location>
        <begin position="138"/>
        <end position="157"/>
    </location>
</feature>
<dbReference type="Pfam" id="PF21088">
    <property type="entry name" value="MS_channel_1st"/>
    <property type="match status" value="1"/>
</dbReference>
<organism evidence="11 12">
    <name type="scientific">Aerosticca soli</name>
    <dbReference type="NCBI Taxonomy" id="2010829"/>
    <lineage>
        <taxon>Bacteria</taxon>
        <taxon>Pseudomonadati</taxon>
        <taxon>Pseudomonadota</taxon>
        <taxon>Gammaproteobacteria</taxon>
        <taxon>Lysobacterales</taxon>
        <taxon>Rhodanobacteraceae</taxon>
        <taxon>Aerosticca</taxon>
    </lineage>
</organism>
<dbReference type="SUPFAM" id="SSF82861">
    <property type="entry name" value="Mechanosensitive channel protein MscS (YggB), transmembrane region"/>
    <property type="match status" value="1"/>
</dbReference>
<dbReference type="Gene3D" id="3.30.70.100">
    <property type="match status" value="1"/>
</dbReference>
<proteinExistence type="inferred from homology"/>
<feature type="domain" description="Mechanosensitive ion channel MscS C-terminal" evidence="9">
    <location>
        <begin position="231"/>
        <end position="316"/>
    </location>
</feature>
<dbReference type="InterPro" id="IPR011014">
    <property type="entry name" value="MscS_channel_TM-2"/>
</dbReference>
<evidence type="ECO:0000256" key="5">
    <source>
        <dbReference type="ARBA" id="ARBA00022989"/>
    </source>
</evidence>
<dbReference type="InterPro" id="IPR023408">
    <property type="entry name" value="MscS_beta-dom_sf"/>
</dbReference>
<feature type="transmembrane region" description="Helical" evidence="7">
    <location>
        <begin position="110"/>
        <end position="131"/>
    </location>
</feature>
<dbReference type="InterPro" id="IPR006685">
    <property type="entry name" value="MscS_channel_2nd"/>
</dbReference>